<reference evidence="1" key="2">
    <citation type="submission" date="2023-06" db="EMBL/GenBank/DDBJ databases">
        <authorList>
            <consortium name="Lawrence Berkeley National Laboratory"/>
            <person name="Haridas S."/>
            <person name="Hensen N."/>
            <person name="Bonometti L."/>
            <person name="Westerberg I."/>
            <person name="Brannstrom I.O."/>
            <person name="Guillou S."/>
            <person name="Cros-Aarteil S."/>
            <person name="Calhoun S."/>
            <person name="Kuo A."/>
            <person name="Mondo S."/>
            <person name="Pangilinan J."/>
            <person name="Riley R."/>
            <person name="Labutti K."/>
            <person name="Andreopoulos B."/>
            <person name="Lipzen A."/>
            <person name="Chen C."/>
            <person name="Yanf M."/>
            <person name="Daum C."/>
            <person name="Ng V."/>
            <person name="Clum A."/>
            <person name="Steindorff A."/>
            <person name="Ohm R."/>
            <person name="Martin F."/>
            <person name="Silar P."/>
            <person name="Natvig D."/>
            <person name="Lalanne C."/>
            <person name="Gautier V."/>
            <person name="Ament-Velasquez S.L."/>
            <person name="Kruys A."/>
            <person name="Hutchinson M.I."/>
            <person name="Powell A.J."/>
            <person name="Barry K."/>
            <person name="Miller A.N."/>
            <person name="Grigoriev I.V."/>
            <person name="Debuchy R."/>
            <person name="Gladieux P."/>
            <person name="Thoren M.H."/>
            <person name="Johannesson H."/>
        </authorList>
    </citation>
    <scope>NUCLEOTIDE SEQUENCE</scope>
    <source>
        <strain evidence="1">SMH4131-1</strain>
    </source>
</reference>
<sequence length="263" mass="30381">MSQKLSEAKSLDEISHEQLHLMSGVDNIARSMIKTRFHHWGFVIYRCAYGDDAPWGRYLEYMKATTLRVLDRRHRRRLLEQYLEWTVIDNRKKLDGASKADAKKLFRNWCANRSETRDGAGARGRAIEGPDIDITQLPLGCYVSRGRLLEGRPVGSLPRFKYCLYVDQKCLDKFKDMEEARTKITDDYELRKFDAMEGAAVGIIIDRLFKPKRIRGPTTEDSNPVGDSSTLTYSGWLEVDLSYLVSVYSDLHWTSLDKLQESK</sequence>
<keyword evidence="2" id="KW-1185">Reference proteome</keyword>
<organism evidence="1 2">
    <name type="scientific">Cercophora scortea</name>
    <dbReference type="NCBI Taxonomy" id="314031"/>
    <lineage>
        <taxon>Eukaryota</taxon>
        <taxon>Fungi</taxon>
        <taxon>Dikarya</taxon>
        <taxon>Ascomycota</taxon>
        <taxon>Pezizomycotina</taxon>
        <taxon>Sordariomycetes</taxon>
        <taxon>Sordariomycetidae</taxon>
        <taxon>Sordariales</taxon>
        <taxon>Lasiosphaeriaceae</taxon>
        <taxon>Cercophora</taxon>
    </lineage>
</organism>
<comment type="caution">
    <text evidence="1">The sequence shown here is derived from an EMBL/GenBank/DDBJ whole genome shotgun (WGS) entry which is preliminary data.</text>
</comment>
<accession>A0AAE0IL65</accession>
<evidence type="ECO:0000313" key="1">
    <source>
        <dbReference type="EMBL" id="KAK3327085.1"/>
    </source>
</evidence>
<gene>
    <name evidence="1" type="ORF">B0T19DRAFT_152035</name>
</gene>
<dbReference type="Proteomes" id="UP001286456">
    <property type="component" value="Unassembled WGS sequence"/>
</dbReference>
<evidence type="ECO:0000313" key="2">
    <source>
        <dbReference type="Proteomes" id="UP001286456"/>
    </source>
</evidence>
<dbReference type="AlphaFoldDB" id="A0AAE0IL65"/>
<dbReference type="EMBL" id="JAUEPO010000003">
    <property type="protein sequence ID" value="KAK3327085.1"/>
    <property type="molecule type" value="Genomic_DNA"/>
</dbReference>
<protein>
    <submittedName>
        <fullName evidence="1">Uncharacterized protein</fullName>
    </submittedName>
</protein>
<proteinExistence type="predicted"/>
<reference evidence="1" key="1">
    <citation type="journal article" date="2023" name="Mol. Phylogenet. Evol.">
        <title>Genome-scale phylogeny and comparative genomics of the fungal order Sordariales.</title>
        <authorList>
            <person name="Hensen N."/>
            <person name="Bonometti L."/>
            <person name="Westerberg I."/>
            <person name="Brannstrom I.O."/>
            <person name="Guillou S."/>
            <person name="Cros-Aarteil S."/>
            <person name="Calhoun S."/>
            <person name="Haridas S."/>
            <person name="Kuo A."/>
            <person name="Mondo S."/>
            <person name="Pangilinan J."/>
            <person name="Riley R."/>
            <person name="LaButti K."/>
            <person name="Andreopoulos B."/>
            <person name="Lipzen A."/>
            <person name="Chen C."/>
            <person name="Yan M."/>
            <person name="Daum C."/>
            <person name="Ng V."/>
            <person name="Clum A."/>
            <person name="Steindorff A."/>
            <person name="Ohm R.A."/>
            <person name="Martin F."/>
            <person name="Silar P."/>
            <person name="Natvig D.O."/>
            <person name="Lalanne C."/>
            <person name="Gautier V."/>
            <person name="Ament-Velasquez S.L."/>
            <person name="Kruys A."/>
            <person name="Hutchinson M.I."/>
            <person name="Powell A.J."/>
            <person name="Barry K."/>
            <person name="Miller A.N."/>
            <person name="Grigoriev I.V."/>
            <person name="Debuchy R."/>
            <person name="Gladieux P."/>
            <person name="Hiltunen Thoren M."/>
            <person name="Johannesson H."/>
        </authorList>
    </citation>
    <scope>NUCLEOTIDE SEQUENCE</scope>
    <source>
        <strain evidence="1">SMH4131-1</strain>
    </source>
</reference>
<name>A0AAE0IL65_9PEZI</name>